<feature type="region of interest" description="Disordered" evidence="1">
    <location>
        <begin position="72"/>
        <end position="108"/>
    </location>
</feature>
<dbReference type="GO" id="GO:0005179">
    <property type="term" value="F:hormone activity"/>
    <property type="evidence" value="ECO:0000318"/>
    <property type="project" value="GO_Central"/>
</dbReference>
<dbReference type="InParanoid" id="M1DLV1"/>
<sequence length="108" mass="11605">MAQLIKLILVNLFLAMIFSHIIQSIEGRHLKLEKTNNPSRPYVHTVKYATFGKVLIISHNYVATIATPTPPISPVQTVPQPPPPGHPDGFGTSGPGHSPGIGHSLKGN</sequence>
<evidence type="ECO:0000313" key="4">
    <source>
        <dbReference type="Proteomes" id="UP000011115"/>
    </source>
</evidence>
<feature type="signal peptide" evidence="2">
    <location>
        <begin position="1"/>
        <end position="27"/>
    </location>
</feature>
<keyword evidence="4" id="KW-1185">Reference proteome</keyword>
<proteinExistence type="predicted"/>
<reference evidence="4" key="1">
    <citation type="journal article" date="2011" name="Nature">
        <title>Genome sequence and analysis of the tuber crop potato.</title>
        <authorList>
            <consortium name="The Potato Genome Sequencing Consortium"/>
        </authorList>
    </citation>
    <scope>NUCLEOTIDE SEQUENCE [LARGE SCALE GENOMIC DNA]</scope>
    <source>
        <strain evidence="4">cv. DM1-3 516 R44</strain>
    </source>
</reference>
<dbReference type="AlphaFoldDB" id="M1DLV1"/>
<dbReference type="GO" id="GO:1902025">
    <property type="term" value="P:nitrate import"/>
    <property type="evidence" value="ECO:0000318"/>
    <property type="project" value="GO_Central"/>
</dbReference>
<dbReference type="GO" id="GO:0005576">
    <property type="term" value="C:extracellular region"/>
    <property type="evidence" value="ECO:0000318"/>
    <property type="project" value="GO_Central"/>
</dbReference>
<dbReference type="Proteomes" id="UP000011115">
    <property type="component" value="Unassembled WGS sequence"/>
</dbReference>
<evidence type="ECO:0000256" key="1">
    <source>
        <dbReference type="SAM" id="MobiDB-lite"/>
    </source>
</evidence>
<evidence type="ECO:0000256" key="2">
    <source>
        <dbReference type="SAM" id="SignalP"/>
    </source>
</evidence>
<evidence type="ECO:0000313" key="3">
    <source>
        <dbReference type="EnsemblPlants" id="PGSC0003DMT400091086"/>
    </source>
</evidence>
<evidence type="ECO:0008006" key="5">
    <source>
        <dbReference type="Google" id="ProtNLM"/>
    </source>
</evidence>
<keyword evidence="2" id="KW-0732">Signal</keyword>
<name>M1DLV1_SOLTU</name>
<dbReference type="PaxDb" id="4113-PGSC0003DMT400091086"/>
<dbReference type="OMA" id="SRPYVHT"/>
<dbReference type="Gramene" id="PGSC0003DMT400091086">
    <property type="protein sequence ID" value="PGSC0003DMT400091086"/>
    <property type="gene ID" value="PGSC0003DMG400040657"/>
</dbReference>
<dbReference type="GO" id="GO:2000280">
    <property type="term" value="P:regulation of root development"/>
    <property type="evidence" value="ECO:0000318"/>
    <property type="project" value="GO_Central"/>
</dbReference>
<dbReference type="eggNOG" id="ENOG502SCM9">
    <property type="taxonomic scope" value="Eukaryota"/>
</dbReference>
<accession>M1DLV1</accession>
<dbReference type="GO" id="GO:1901371">
    <property type="term" value="P:regulation of leaf morphogenesis"/>
    <property type="evidence" value="ECO:0000318"/>
    <property type="project" value="GO_Central"/>
</dbReference>
<feature type="chain" id="PRO_5004013738" description="Transmembrane protein" evidence="2">
    <location>
        <begin position="28"/>
        <end position="108"/>
    </location>
</feature>
<feature type="compositionally biased region" description="Pro residues" evidence="1">
    <location>
        <begin position="72"/>
        <end position="86"/>
    </location>
</feature>
<reference evidence="3" key="2">
    <citation type="submission" date="2015-06" db="UniProtKB">
        <authorList>
            <consortium name="EnsemblPlants"/>
        </authorList>
    </citation>
    <scope>IDENTIFICATION</scope>
    <source>
        <strain evidence="3">DM1-3 516 R44</strain>
    </source>
</reference>
<dbReference type="HOGENOM" id="CLU_175062_0_0_1"/>
<dbReference type="EnsemblPlants" id="PGSC0003DMT400091086">
    <property type="protein sequence ID" value="PGSC0003DMT400091086"/>
    <property type="gene ID" value="PGSC0003DMG400040657"/>
</dbReference>
<protein>
    <recommendedName>
        <fullName evidence="5">Transmembrane protein</fullName>
    </recommendedName>
</protein>
<organism evidence="3 4">
    <name type="scientific">Solanum tuberosum</name>
    <name type="common">Potato</name>
    <dbReference type="NCBI Taxonomy" id="4113"/>
    <lineage>
        <taxon>Eukaryota</taxon>
        <taxon>Viridiplantae</taxon>
        <taxon>Streptophyta</taxon>
        <taxon>Embryophyta</taxon>
        <taxon>Tracheophyta</taxon>
        <taxon>Spermatophyta</taxon>
        <taxon>Magnoliopsida</taxon>
        <taxon>eudicotyledons</taxon>
        <taxon>Gunneridae</taxon>
        <taxon>Pentapetalae</taxon>
        <taxon>asterids</taxon>
        <taxon>lamiids</taxon>
        <taxon>Solanales</taxon>
        <taxon>Solanaceae</taxon>
        <taxon>Solanoideae</taxon>
        <taxon>Solaneae</taxon>
        <taxon>Solanum</taxon>
    </lineage>
</organism>